<keyword evidence="4" id="KW-0808">Transferase</keyword>
<dbReference type="RefSeq" id="WP_157422466.1">
    <property type="nucleotide sequence ID" value="NZ_BAAANI010000002.1"/>
</dbReference>
<feature type="transmembrane region" description="Helical" evidence="1">
    <location>
        <begin position="232"/>
        <end position="249"/>
    </location>
</feature>
<keyword evidence="1" id="KW-0472">Membrane</keyword>
<dbReference type="PANTHER" id="PTHR23028:SF53">
    <property type="entry name" value="ACYL_TRANSF_3 DOMAIN-CONTAINING PROTEIN"/>
    <property type="match status" value="1"/>
</dbReference>
<feature type="transmembrane region" description="Helical" evidence="1">
    <location>
        <begin position="197"/>
        <end position="220"/>
    </location>
</feature>
<dbReference type="PANTHER" id="PTHR23028">
    <property type="entry name" value="ACETYLTRANSFERASE"/>
    <property type="match status" value="1"/>
</dbReference>
<evidence type="ECO:0000259" key="2">
    <source>
        <dbReference type="Pfam" id="PF01757"/>
    </source>
</evidence>
<dbReference type="Proteomes" id="UP001589667">
    <property type="component" value="Unassembled WGS sequence"/>
</dbReference>
<name>A0ABV5STP6_9MICO</name>
<keyword evidence="1" id="KW-0812">Transmembrane</keyword>
<keyword evidence="5" id="KW-1185">Reference proteome</keyword>
<evidence type="ECO:0000256" key="1">
    <source>
        <dbReference type="SAM" id="Phobius"/>
    </source>
</evidence>
<feature type="transmembrane region" description="Helical" evidence="1">
    <location>
        <begin position="40"/>
        <end position="60"/>
    </location>
</feature>
<dbReference type="EMBL" id="JBHMBL010000002">
    <property type="protein sequence ID" value="MFB9642841.1"/>
    <property type="molecule type" value="Genomic_DNA"/>
</dbReference>
<evidence type="ECO:0000313" key="4">
    <source>
        <dbReference type="EMBL" id="MFB9642841.1"/>
    </source>
</evidence>
<dbReference type="GO" id="GO:0016746">
    <property type="term" value="F:acyltransferase activity"/>
    <property type="evidence" value="ECO:0007669"/>
    <property type="project" value="UniProtKB-KW"/>
</dbReference>
<feature type="transmembrane region" description="Helical" evidence="1">
    <location>
        <begin position="255"/>
        <end position="273"/>
    </location>
</feature>
<dbReference type="Pfam" id="PF19040">
    <property type="entry name" value="SGNH"/>
    <property type="match status" value="1"/>
</dbReference>
<feature type="transmembrane region" description="Helical" evidence="1">
    <location>
        <begin position="139"/>
        <end position="160"/>
    </location>
</feature>
<dbReference type="InterPro" id="IPR050879">
    <property type="entry name" value="Acyltransferase_3"/>
</dbReference>
<accession>A0ABV5STP6</accession>
<sequence>MPSPTARRIDEIEGLRGLALTLVVLFHLFGMGRVSGGVDVFLFVSGFLLTLTMLRSWSTGRPQNLRRRYTRIILRLTPAALLVLAATAVLTLAILPPSTWSQTAREITAAAFYYENWELIGSQLAYGAAGPSTSPVQHFWSLSVQGQFFLVWPLIMVALFAVGGRRARTKHLVAVVVASATVASFIYAISLNATEPAVAYFDSFTRFWEIGAGALLAVVFNRVNRVGDAWRVVLGWMGATLIIASGFVLDGAKQFPGPAALVPVVGAALIILCSGEPTRLGVDRALATPPMRWLARISYPLYLWHWPILIGYLAVRDYDHVGVLGGAFVLVAAVVLAWLTQRFVSEPILERASRAPRKHHPILAVAAAAALTVVVSSGATAAEQSRSETLSSVADEASQYPGALVLTEGSVAPKGVEPAPDASIAFDDLPAVYSEKCIQNYRDQPQYAVVQTCEPRGDADSDIEIVMSGGSHTQQWADAMTILAERHHWRLTIIDKDGCRLSLDEHNPNASCVAWNKAAMDELIRIRPDAVFTVSTKTYLDKPELVIPGQLTAWQTLDEADVPVIGVRDTPRFPWRIPECLEERPDAPAECGLDRARVYAETSPILSVDRLPDSFIELDVADGFCDGRCEPVVGNVTAYRDDDHMTASYSTTLVPLLEDELKASAGYLFRE</sequence>
<dbReference type="InterPro" id="IPR002656">
    <property type="entry name" value="Acyl_transf_3_dom"/>
</dbReference>
<comment type="caution">
    <text evidence="4">The sequence shown here is derived from an EMBL/GenBank/DDBJ whole genome shotgun (WGS) entry which is preliminary data.</text>
</comment>
<proteinExistence type="predicted"/>
<organism evidence="4 5">
    <name type="scientific">Agromyces lapidis</name>
    <dbReference type="NCBI Taxonomy" id="279574"/>
    <lineage>
        <taxon>Bacteria</taxon>
        <taxon>Bacillati</taxon>
        <taxon>Actinomycetota</taxon>
        <taxon>Actinomycetes</taxon>
        <taxon>Micrococcales</taxon>
        <taxon>Microbacteriaceae</taxon>
        <taxon>Agromyces</taxon>
    </lineage>
</organism>
<feature type="domain" description="Acyltransferase 3" evidence="2">
    <location>
        <begin position="10"/>
        <end position="340"/>
    </location>
</feature>
<evidence type="ECO:0000313" key="5">
    <source>
        <dbReference type="Proteomes" id="UP001589667"/>
    </source>
</evidence>
<feature type="transmembrane region" description="Helical" evidence="1">
    <location>
        <begin position="15"/>
        <end position="34"/>
    </location>
</feature>
<feature type="transmembrane region" description="Helical" evidence="1">
    <location>
        <begin position="361"/>
        <end position="382"/>
    </location>
</feature>
<reference evidence="4 5" key="1">
    <citation type="submission" date="2024-09" db="EMBL/GenBank/DDBJ databases">
        <authorList>
            <person name="Sun Q."/>
            <person name="Mori K."/>
        </authorList>
    </citation>
    <scope>NUCLEOTIDE SEQUENCE [LARGE SCALE GENOMIC DNA]</scope>
    <source>
        <strain evidence="4 5">JCM 14321</strain>
    </source>
</reference>
<feature type="transmembrane region" description="Helical" evidence="1">
    <location>
        <begin position="72"/>
        <end position="95"/>
    </location>
</feature>
<keyword evidence="1" id="KW-1133">Transmembrane helix</keyword>
<dbReference type="InterPro" id="IPR043968">
    <property type="entry name" value="SGNH"/>
</dbReference>
<dbReference type="EC" id="2.3.1.-" evidence="4"/>
<feature type="transmembrane region" description="Helical" evidence="1">
    <location>
        <begin position="172"/>
        <end position="191"/>
    </location>
</feature>
<feature type="transmembrane region" description="Helical" evidence="1">
    <location>
        <begin position="321"/>
        <end position="340"/>
    </location>
</feature>
<feature type="transmembrane region" description="Helical" evidence="1">
    <location>
        <begin position="293"/>
        <end position="315"/>
    </location>
</feature>
<protein>
    <submittedName>
        <fullName evidence="4">Acyltransferase family protein</fullName>
        <ecNumber evidence="4">2.3.1.-</ecNumber>
    </submittedName>
</protein>
<keyword evidence="4" id="KW-0012">Acyltransferase</keyword>
<dbReference type="Pfam" id="PF01757">
    <property type="entry name" value="Acyl_transf_3"/>
    <property type="match status" value="1"/>
</dbReference>
<gene>
    <name evidence="4" type="ORF">ACFFQV_11130</name>
</gene>
<evidence type="ECO:0000259" key="3">
    <source>
        <dbReference type="Pfam" id="PF19040"/>
    </source>
</evidence>
<feature type="domain" description="SGNH" evidence="3">
    <location>
        <begin position="451"/>
        <end position="658"/>
    </location>
</feature>